<dbReference type="InterPro" id="IPR007621">
    <property type="entry name" value="TPM_dom"/>
</dbReference>
<dbReference type="PANTHER" id="PTHR30373">
    <property type="entry name" value="UPF0603 PROTEIN YGCG"/>
    <property type="match status" value="1"/>
</dbReference>
<reference evidence="3 4" key="1">
    <citation type="submission" date="2014-09" db="EMBL/GenBank/DDBJ databases">
        <title>Sporocytophaga myxococcoides PG-01 genome sequencing.</title>
        <authorList>
            <person name="Liu L."/>
            <person name="Gao P.J."/>
            <person name="Chen G.J."/>
            <person name="Wang L.S."/>
        </authorList>
    </citation>
    <scope>NUCLEOTIDE SEQUENCE [LARGE SCALE GENOMIC DNA]</scope>
    <source>
        <strain evidence="3 4">PG-01</strain>
    </source>
</reference>
<dbReference type="EMBL" id="BBLT01000011">
    <property type="protein sequence ID" value="GAL87130.1"/>
    <property type="molecule type" value="Genomic_DNA"/>
</dbReference>
<dbReference type="STRING" id="153721.MYP_4360"/>
<dbReference type="Gene3D" id="3.10.310.50">
    <property type="match status" value="1"/>
</dbReference>
<comment type="caution">
    <text evidence="3">The sequence shown here is derived from an EMBL/GenBank/DDBJ whole genome shotgun (WGS) entry which is preliminary data.</text>
</comment>
<keyword evidence="1" id="KW-0472">Membrane</keyword>
<evidence type="ECO:0000313" key="4">
    <source>
        <dbReference type="Proteomes" id="UP000030185"/>
    </source>
</evidence>
<dbReference type="PANTHER" id="PTHR30373:SF2">
    <property type="entry name" value="UPF0603 PROTEIN YGCG"/>
    <property type="match status" value="1"/>
</dbReference>
<dbReference type="OrthoDB" id="9810918at2"/>
<protein>
    <recommendedName>
        <fullName evidence="2">TPM domain-containing protein</fullName>
    </recommendedName>
</protein>
<name>A0A098LJI5_9BACT</name>
<dbReference type="Proteomes" id="UP000030185">
    <property type="component" value="Unassembled WGS sequence"/>
</dbReference>
<dbReference type="AlphaFoldDB" id="A0A098LJI5"/>
<accession>A0A098LJI5</accession>
<evidence type="ECO:0000256" key="1">
    <source>
        <dbReference type="SAM" id="Phobius"/>
    </source>
</evidence>
<dbReference type="eggNOG" id="COG1512">
    <property type="taxonomic scope" value="Bacteria"/>
</dbReference>
<dbReference type="RefSeq" id="WP_045467995.1">
    <property type="nucleotide sequence ID" value="NZ_BBLT01000011.1"/>
</dbReference>
<proteinExistence type="predicted"/>
<evidence type="ECO:0000313" key="3">
    <source>
        <dbReference type="EMBL" id="GAL87130.1"/>
    </source>
</evidence>
<evidence type="ECO:0000259" key="2">
    <source>
        <dbReference type="Pfam" id="PF04536"/>
    </source>
</evidence>
<feature type="transmembrane region" description="Helical" evidence="1">
    <location>
        <begin position="181"/>
        <end position="198"/>
    </location>
</feature>
<keyword evidence="4" id="KW-1185">Reference proteome</keyword>
<keyword evidence="1" id="KW-0812">Transmembrane</keyword>
<keyword evidence="1" id="KW-1133">Transmembrane helix</keyword>
<gene>
    <name evidence="3" type="ORF">MYP_4360</name>
</gene>
<sequence>MKVVKLYRFLLILLFSFGFSNYLLSQNDIPERPSPPRLVNDFAGILSSSENQALEQKLLNYEDTTSTQIAVVIVKSIGDYEAADYSQRLGQKWGVGVKGKNNGIVILVAIESRDFFISTGYGMEGVVPDAMAKRIFEEVIKPTFREQRYYVGLDEATNIIIKLASGEYKGEPRKQGGRNKFGTAIILIILFFILYGIFKNKGGGGHTTYSSRGPFYGGGGGGWGSGGGGGFGGFGGGGFGGGGSGGKW</sequence>
<organism evidence="3 4">
    <name type="scientific">Sporocytophaga myxococcoides</name>
    <dbReference type="NCBI Taxonomy" id="153721"/>
    <lineage>
        <taxon>Bacteria</taxon>
        <taxon>Pseudomonadati</taxon>
        <taxon>Bacteroidota</taxon>
        <taxon>Cytophagia</taxon>
        <taxon>Cytophagales</taxon>
        <taxon>Cytophagaceae</taxon>
        <taxon>Sporocytophaga</taxon>
    </lineage>
</organism>
<dbReference type="Pfam" id="PF04536">
    <property type="entry name" value="TPM_phosphatase"/>
    <property type="match status" value="1"/>
</dbReference>
<feature type="domain" description="TPM" evidence="2">
    <location>
        <begin position="39"/>
        <end position="162"/>
    </location>
</feature>